<dbReference type="InterPro" id="IPR027417">
    <property type="entry name" value="P-loop_NTPase"/>
</dbReference>
<keyword evidence="10" id="KW-0175">Coiled coil</keyword>
<evidence type="ECO:0000256" key="10">
    <source>
        <dbReference type="SAM" id="Coils"/>
    </source>
</evidence>
<keyword evidence="13" id="KW-1185">Reference proteome</keyword>
<keyword evidence="6" id="KW-0067">ATP-binding</keyword>
<evidence type="ECO:0000256" key="2">
    <source>
        <dbReference type="ARBA" id="ARBA00009441"/>
    </source>
</evidence>
<dbReference type="GO" id="GO:0006310">
    <property type="term" value="P:DNA recombination"/>
    <property type="evidence" value="ECO:0007669"/>
    <property type="project" value="InterPro"/>
</dbReference>
<dbReference type="RefSeq" id="WP_068615957.1">
    <property type="nucleotide sequence ID" value="NZ_CP016268.1"/>
</dbReference>
<dbReference type="PIRSF" id="PIRSF003128">
    <property type="entry name" value="RecN"/>
    <property type="match status" value="1"/>
</dbReference>
<dbReference type="InterPro" id="IPR004604">
    <property type="entry name" value="DNA_recomb/repair_RecN"/>
</dbReference>
<dbReference type="InterPro" id="IPR003395">
    <property type="entry name" value="RecF/RecN/SMC_N"/>
</dbReference>
<organism evidence="12 13">
    <name type="scientific">Woeseia oceani</name>
    <dbReference type="NCBI Taxonomy" id="1548547"/>
    <lineage>
        <taxon>Bacteria</taxon>
        <taxon>Pseudomonadati</taxon>
        <taxon>Pseudomonadota</taxon>
        <taxon>Gammaproteobacteria</taxon>
        <taxon>Woeseiales</taxon>
        <taxon>Woeseiaceae</taxon>
        <taxon>Woeseia</taxon>
    </lineage>
</organism>
<dbReference type="AlphaFoldDB" id="A0A193LGP3"/>
<evidence type="ECO:0000256" key="8">
    <source>
        <dbReference type="ARBA" id="ARBA00033408"/>
    </source>
</evidence>
<evidence type="ECO:0000313" key="13">
    <source>
        <dbReference type="Proteomes" id="UP000092695"/>
    </source>
</evidence>
<evidence type="ECO:0000256" key="4">
    <source>
        <dbReference type="ARBA" id="ARBA00022741"/>
    </source>
</evidence>
<reference evidence="12 13" key="1">
    <citation type="submission" date="2016-06" db="EMBL/GenBank/DDBJ databases">
        <title>Complete genome sequence of a deep-branching marine Gamma Proteobacterium Woeseia oceani type strain XK5.</title>
        <authorList>
            <person name="Mu D."/>
            <person name="Du Z."/>
        </authorList>
    </citation>
    <scope>NUCLEOTIDE SEQUENCE [LARGE SCALE GENOMIC DNA]</scope>
    <source>
        <strain evidence="12 13">XK5</strain>
    </source>
</reference>
<comment type="function">
    <text evidence="1 9">May be involved in recombinational repair of damaged DNA.</text>
</comment>
<accession>A0A193LGP3</accession>
<protein>
    <recommendedName>
        <fullName evidence="3 9">DNA repair protein RecN</fullName>
    </recommendedName>
    <alternativeName>
        <fullName evidence="8 9">Recombination protein N</fullName>
    </alternativeName>
</protein>
<dbReference type="EMBL" id="CP016268">
    <property type="protein sequence ID" value="ANO51529.1"/>
    <property type="molecule type" value="Genomic_DNA"/>
</dbReference>
<dbReference type="CDD" id="cd03241">
    <property type="entry name" value="ABC_RecN"/>
    <property type="match status" value="2"/>
</dbReference>
<dbReference type="NCBIfam" id="NF008121">
    <property type="entry name" value="PRK10869.1"/>
    <property type="match status" value="1"/>
</dbReference>
<evidence type="ECO:0000256" key="9">
    <source>
        <dbReference type="PIRNR" id="PIRNR003128"/>
    </source>
</evidence>
<feature type="coiled-coil region" evidence="10">
    <location>
        <begin position="322"/>
        <end position="349"/>
    </location>
</feature>
<evidence type="ECO:0000256" key="1">
    <source>
        <dbReference type="ARBA" id="ARBA00003618"/>
    </source>
</evidence>
<dbReference type="GO" id="GO:0009432">
    <property type="term" value="P:SOS response"/>
    <property type="evidence" value="ECO:0007669"/>
    <property type="project" value="TreeGrafter"/>
</dbReference>
<dbReference type="Gene3D" id="3.40.50.300">
    <property type="entry name" value="P-loop containing nucleotide triphosphate hydrolases"/>
    <property type="match status" value="2"/>
</dbReference>
<evidence type="ECO:0000256" key="6">
    <source>
        <dbReference type="ARBA" id="ARBA00022840"/>
    </source>
</evidence>
<dbReference type="PANTHER" id="PTHR11059">
    <property type="entry name" value="DNA REPAIR PROTEIN RECN"/>
    <property type="match status" value="1"/>
</dbReference>
<dbReference type="Proteomes" id="UP000092695">
    <property type="component" value="Chromosome"/>
</dbReference>
<dbReference type="FunFam" id="3.40.50.300:FF:000319">
    <property type="entry name" value="DNA repair protein RecN"/>
    <property type="match status" value="1"/>
</dbReference>
<name>A0A193LGP3_9GAMM</name>
<proteinExistence type="inferred from homology"/>
<dbReference type="Pfam" id="PF02463">
    <property type="entry name" value="SMC_N"/>
    <property type="match status" value="1"/>
</dbReference>
<gene>
    <name evidence="12" type="ORF">BA177_10215</name>
</gene>
<dbReference type="KEGG" id="woc:BA177_10215"/>
<dbReference type="GO" id="GO:0043590">
    <property type="term" value="C:bacterial nucleoid"/>
    <property type="evidence" value="ECO:0007669"/>
    <property type="project" value="TreeGrafter"/>
</dbReference>
<keyword evidence="4" id="KW-0547">Nucleotide-binding</keyword>
<dbReference type="FunFam" id="3.40.50.300:FF:000356">
    <property type="entry name" value="DNA repair protein RecN"/>
    <property type="match status" value="1"/>
</dbReference>
<evidence type="ECO:0000256" key="3">
    <source>
        <dbReference type="ARBA" id="ARBA00021315"/>
    </source>
</evidence>
<dbReference type="NCBIfam" id="TIGR00634">
    <property type="entry name" value="recN"/>
    <property type="match status" value="1"/>
</dbReference>
<evidence type="ECO:0000313" key="12">
    <source>
        <dbReference type="EMBL" id="ANO51529.1"/>
    </source>
</evidence>
<feature type="domain" description="RecF/RecN/SMC N-terminal" evidence="11">
    <location>
        <begin position="2"/>
        <end position="514"/>
    </location>
</feature>
<evidence type="ECO:0000259" key="11">
    <source>
        <dbReference type="Pfam" id="PF02463"/>
    </source>
</evidence>
<evidence type="ECO:0000256" key="5">
    <source>
        <dbReference type="ARBA" id="ARBA00022763"/>
    </source>
</evidence>
<dbReference type="PANTHER" id="PTHR11059:SF0">
    <property type="entry name" value="DNA REPAIR PROTEIN RECN"/>
    <property type="match status" value="1"/>
</dbReference>
<dbReference type="GO" id="GO:0005524">
    <property type="term" value="F:ATP binding"/>
    <property type="evidence" value="ECO:0007669"/>
    <property type="project" value="UniProtKB-KW"/>
</dbReference>
<keyword evidence="7 9" id="KW-0234">DNA repair</keyword>
<dbReference type="STRING" id="1548547.BA177_10215"/>
<keyword evidence="5 9" id="KW-0227">DNA damage</keyword>
<comment type="similarity">
    <text evidence="2 9">Belongs to the RecN family.</text>
</comment>
<evidence type="ECO:0000256" key="7">
    <source>
        <dbReference type="ARBA" id="ARBA00023204"/>
    </source>
</evidence>
<sequence>MLTSLQVRNFAIIDQVDVVFASGMTVLTGETGAGKSILVDALALVLGERGSAGLVREGAERAEICAEFDISKHKPASAWLAEQALDMDDACVLRRVIGADGRSRAFINGSTATLQSLATLGALLLDIHGQHFHQSLGRREVQRDLLDHFGKLTEQRNTVAAAWTSWHELAAELTSLEEDDADRASRIDLLEFQLDELEVLDLKADELNELRAERKKLHYSGRIADGVAEALQLIFEADPDNAHRLLAKAQQSLQPLGEFDKNLAAAVALLSESVIQVAEAADQLQRCADNLDADPARRDWIEERLDAVQSIARKHRIEPEALGDLRERIAQQLDDLRNAKQRGEQLEERVAKAWGDYESQARILSKGRQQAAKKLSAAVTAAMADLGMPGGVFEVTLKPRAAADARAWGLEDAEYLISANPGQRPMPLTKVASGGELSRMSLSIQVIASDGSAIPTMIFDEVDSGVGGSVAEMVGRRLRELADRRQVLCVTHLPQVASQAGQHLRVNKITDGKSTRTTVTVLKKDERIEELARMLGGVEITKRTRDHAAEMLGKVGGVRKKRKRNAG</sequence>
<dbReference type="GO" id="GO:0006281">
    <property type="term" value="P:DNA repair"/>
    <property type="evidence" value="ECO:0007669"/>
    <property type="project" value="UniProtKB-KW"/>
</dbReference>
<dbReference type="SUPFAM" id="SSF52540">
    <property type="entry name" value="P-loop containing nucleoside triphosphate hydrolases"/>
    <property type="match status" value="2"/>
</dbReference>